<reference evidence="10 11" key="1">
    <citation type="submission" date="2016-10" db="EMBL/GenBank/DDBJ databases">
        <authorList>
            <person name="de Groot N.N."/>
        </authorList>
    </citation>
    <scope>NUCLEOTIDE SEQUENCE [LARGE SCALE GENOMIC DNA]</scope>
    <source>
        <strain evidence="10 11">DSM 2698</strain>
    </source>
</reference>
<dbReference type="AlphaFoldDB" id="A0A1G5NV76"/>
<dbReference type="EMBL" id="FMVW01000006">
    <property type="protein sequence ID" value="SCZ40848.1"/>
    <property type="molecule type" value="Genomic_DNA"/>
</dbReference>
<keyword evidence="7 8" id="KW-0472">Membrane</keyword>
<comment type="caution">
    <text evidence="8">Lacks conserved residue(s) required for the propagation of feature annotation.</text>
</comment>
<feature type="transmembrane region" description="Helical" evidence="8">
    <location>
        <begin position="217"/>
        <end position="238"/>
    </location>
</feature>
<feature type="transmembrane region" description="Helical" evidence="8">
    <location>
        <begin position="55"/>
        <end position="75"/>
    </location>
</feature>
<evidence type="ECO:0000259" key="9">
    <source>
        <dbReference type="PROSITE" id="PS50850"/>
    </source>
</evidence>
<keyword evidence="4" id="KW-1003">Cell membrane</keyword>
<evidence type="ECO:0000313" key="11">
    <source>
        <dbReference type="Proteomes" id="UP000199347"/>
    </source>
</evidence>
<feature type="transmembrane region" description="Helical" evidence="8">
    <location>
        <begin position="87"/>
        <end position="106"/>
    </location>
</feature>
<dbReference type="STRING" id="1120955.SAMN03080610_02664"/>
<evidence type="ECO:0000256" key="3">
    <source>
        <dbReference type="ARBA" id="ARBA00022448"/>
    </source>
</evidence>
<feature type="domain" description="Major facilitator superfamily (MFS) profile" evidence="9">
    <location>
        <begin position="21"/>
        <end position="407"/>
    </location>
</feature>
<evidence type="ECO:0000256" key="7">
    <source>
        <dbReference type="ARBA" id="ARBA00023136"/>
    </source>
</evidence>
<dbReference type="InterPro" id="IPR011701">
    <property type="entry name" value="MFS"/>
</dbReference>
<keyword evidence="6 8" id="KW-1133">Transmembrane helix</keyword>
<feature type="transmembrane region" description="Helical" evidence="8">
    <location>
        <begin position="145"/>
        <end position="167"/>
    </location>
</feature>
<feature type="transmembrane region" description="Helical" evidence="8">
    <location>
        <begin position="258"/>
        <end position="277"/>
    </location>
</feature>
<evidence type="ECO:0000256" key="6">
    <source>
        <dbReference type="ARBA" id="ARBA00022989"/>
    </source>
</evidence>
<dbReference type="SUPFAM" id="SSF103473">
    <property type="entry name" value="MFS general substrate transporter"/>
    <property type="match status" value="1"/>
</dbReference>
<comment type="subcellular location">
    <subcellularLocation>
        <location evidence="8">Cell inner membrane</location>
        <topology evidence="8">Multi-pass membrane protein</topology>
    </subcellularLocation>
    <subcellularLocation>
        <location evidence="1">Cell membrane</location>
        <topology evidence="1">Multi-pass membrane protein</topology>
    </subcellularLocation>
</comment>
<name>A0A1G5NV76_AFIMA</name>
<evidence type="ECO:0000256" key="8">
    <source>
        <dbReference type="RuleBase" id="RU365088"/>
    </source>
</evidence>
<feature type="transmembrane region" description="Helical" evidence="8">
    <location>
        <begin position="173"/>
        <end position="196"/>
    </location>
</feature>
<dbReference type="InterPro" id="IPR004812">
    <property type="entry name" value="Efflux_drug-R_Bcr/CmlA"/>
</dbReference>
<dbReference type="Pfam" id="PF07690">
    <property type="entry name" value="MFS_1"/>
    <property type="match status" value="1"/>
</dbReference>
<protein>
    <recommendedName>
        <fullName evidence="8">Bcr/CflA family efflux transporter</fullName>
    </recommendedName>
</protein>
<dbReference type="CDD" id="cd17320">
    <property type="entry name" value="MFS_MdfA_MDR_like"/>
    <property type="match status" value="1"/>
</dbReference>
<dbReference type="GO" id="GO:0005886">
    <property type="term" value="C:plasma membrane"/>
    <property type="evidence" value="ECO:0007669"/>
    <property type="project" value="UniProtKB-SubCell"/>
</dbReference>
<feature type="transmembrane region" description="Helical" evidence="8">
    <location>
        <begin position="352"/>
        <end position="373"/>
    </location>
</feature>
<dbReference type="PANTHER" id="PTHR43124:SF3">
    <property type="entry name" value="CHLORAMPHENICOL EFFLUX PUMP RV0191"/>
    <property type="match status" value="1"/>
</dbReference>
<feature type="transmembrane region" description="Helical" evidence="8">
    <location>
        <begin position="112"/>
        <end position="133"/>
    </location>
</feature>
<evidence type="ECO:0000313" key="10">
    <source>
        <dbReference type="EMBL" id="SCZ40848.1"/>
    </source>
</evidence>
<organism evidence="10 11">
    <name type="scientific">Afifella marina DSM 2698</name>
    <dbReference type="NCBI Taxonomy" id="1120955"/>
    <lineage>
        <taxon>Bacteria</taxon>
        <taxon>Pseudomonadati</taxon>
        <taxon>Pseudomonadota</taxon>
        <taxon>Alphaproteobacteria</taxon>
        <taxon>Hyphomicrobiales</taxon>
        <taxon>Afifellaceae</taxon>
        <taxon>Afifella</taxon>
    </lineage>
</organism>
<feature type="transmembrane region" description="Helical" evidence="8">
    <location>
        <begin position="379"/>
        <end position="401"/>
    </location>
</feature>
<dbReference type="GO" id="GO:0042910">
    <property type="term" value="F:xenobiotic transmembrane transporter activity"/>
    <property type="evidence" value="ECO:0007669"/>
    <property type="project" value="InterPro"/>
</dbReference>
<dbReference type="RefSeq" id="WP_092813977.1">
    <property type="nucleotide sequence ID" value="NZ_FMVW01000006.1"/>
</dbReference>
<proteinExistence type="inferred from homology"/>
<evidence type="ECO:0000256" key="5">
    <source>
        <dbReference type="ARBA" id="ARBA00022692"/>
    </source>
</evidence>
<keyword evidence="3 8" id="KW-0813">Transport</keyword>
<evidence type="ECO:0000256" key="1">
    <source>
        <dbReference type="ARBA" id="ARBA00004651"/>
    </source>
</evidence>
<gene>
    <name evidence="10" type="ORF">SAMN03080610_02664</name>
</gene>
<feature type="transmembrane region" description="Helical" evidence="8">
    <location>
        <begin position="289"/>
        <end position="308"/>
    </location>
</feature>
<accession>A0A1G5NV76</accession>
<evidence type="ECO:0000256" key="4">
    <source>
        <dbReference type="ARBA" id="ARBA00022475"/>
    </source>
</evidence>
<feature type="transmembrane region" description="Helical" evidence="8">
    <location>
        <begin position="21"/>
        <end position="43"/>
    </location>
</feature>
<comment type="similarity">
    <text evidence="2 8">Belongs to the major facilitator superfamily. Bcr/CmlA family.</text>
</comment>
<keyword evidence="5 8" id="KW-0812">Transmembrane</keyword>
<evidence type="ECO:0000256" key="2">
    <source>
        <dbReference type="ARBA" id="ARBA00006236"/>
    </source>
</evidence>
<keyword evidence="8" id="KW-0997">Cell inner membrane</keyword>
<dbReference type="NCBIfam" id="TIGR00710">
    <property type="entry name" value="efflux_Bcr_CflA"/>
    <property type="match status" value="1"/>
</dbReference>
<dbReference type="InterPro" id="IPR020846">
    <property type="entry name" value="MFS_dom"/>
</dbReference>
<dbReference type="Proteomes" id="UP000199347">
    <property type="component" value="Unassembled WGS sequence"/>
</dbReference>
<dbReference type="Gene3D" id="1.20.1720.10">
    <property type="entry name" value="Multidrug resistance protein D"/>
    <property type="match status" value="1"/>
</dbReference>
<dbReference type="InterPro" id="IPR036259">
    <property type="entry name" value="MFS_trans_sf"/>
</dbReference>
<sequence length="413" mass="43301">MSGGDLQKAERRGEASEAPPPVWLLVLVTATGPLALHILVGAVPGLQRSFGGDYGRLQLTLTVFLAGIGVAQLGYGLLSERFGRRPVLLAGLGLYTVASAACALAPTIEALLVCRTLQAVGGCAGMVMSRAIVRDLFGRSRSASLYGYITMAMALAPAVSPTIGSYFDLWLSWRWSFVFLSLFGVVATIGAAWLLPETRRVTSELDLSGWFRAYGRLAIRPAFLAYSLNTAFTMAAWYTFIAGMPFILVEVEGLPQSTYGLLVMLVLSAYAIGNFLSGRFSARFGSDRMILCGGIVSLVGASLLTAFAESGTGGPLVWFLVMSINVLGNGITQPNGIASALSIDPPRAGAAAGFLGLLQMGVAGLATVLVLQLGTPSVLRLAVSILVLILASQVAFAVALWTGRGTSDLSHAE</sequence>
<keyword evidence="11" id="KW-1185">Reference proteome</keyword>
<dbReference type="GO" id="GO:1990961">
    <property type="term" value="P:xenobiotic detoxification by transmembrane export across the plasma membrane"/>
    <property type="evidence" value="ECO:0007669"/>
    <property type="project" value="InterPro"/>
</dbReference>
<dbReference type="InterPro" id="IPR050189">
    <property type="entry name" value="MFS_Efflux_Transporters"/>
</dbReference>
<dbReference type="PROSITE" id="PS50850">
    <property type="entry name" value="MFS"/>
    <property type="match status" value="1"/>
</dbReference>
<dbReference type="PANTHER" id="PTHR43124">
    <property type="entry name" value="PURINE EFFLUX PUMP PBUE"/>
    <property type="match status" value="1"/>
</dbReference>
<dbReference type="OrthoDB" id="9800416at2"/>